<protein>
    <submittedName>
        <fullName evidence="10">Uncharacterized protein</fullName>
    </submittedName>
</protein>
<sequence>MIKENTIEHILLVHEIQQQKRRNLIAMANVSGDSPLINPDKPSKLDEQATSAPAFPNTRWMNVTTDFSRNPGILDDVFKKIKDLMPPTFEGAKLSVTKMLSSHFQVSHSMTLSSGSNSGYKFGANYVGTQLYSQSEIFPVILGDADPNGNANAQIIHQWNDKLRTRILAQVQSFKMAGYQVSMDYRTPYTSTTLTLANIDLITNSGIAILQHLTRVTKNLDIGAEIVYQANPMMPGGHIGINSFVARYRGLDWFTGAKISPIGALSIGYFHQKTNSPLQLGVELEASIASKETSATFSYQYDLGKANTTFRGMVDTNGLVTAVIEKRLAPLPFTFMLSSSLNHAKAAYRFGIGLLIG</sequence>
<dbReference type="InterPro" id="IPR027246">
    <property type="entry name" value="Porin_Euk/Tom40"/>
</dbReference>
<dbReference type="AlphaFoldDB" id="A0A813WZZ5"/>
<evidence type="ECO:0000313" key="11">
    <source>
        <dbReference type="Proteomes" id="UP000663852"/>
    </source>
</evidence>
<dbReference type="InterPro" id="IPR037930">
    <property type="entry name" value="Tom40"/>
</dbReference>
<organism evidence="10 11">
    <name type="scientific">Adineta ricciae</name>
    <name type="common">Rotifer</name>
    <dbReference type="NCBI Taxonomy" id="249248"/>
    <lineage>
        <taxon>Eukaryota</taxon>
        <taxon>Metazoa</taxon>
        <taxon>Spiralia</taxon>
        <taxon>Gnathifera</taxon>
        <taxon>Rotifera</taxon>
        <taxon>Eurotatoria</taxon>
        <taxon>Bdelloidea</taxon>
        <taxon>Adinetida</taxon>
        <taxon>Adinetidae</taxon>
        <taxon>Adineta</taxon>
    </lineage>
</organism>
<evidence type="ECO:0000256" key="5">
    <source>
        <dbReference type="ARBA" id="ARBA00022692"/>
    </source>
</evidence>
<dbReference type="OrthoDB" id="19656at2759"/>
<dbReference type="EMBL" id="CAJNOJ010000026">
    <property type="protein sequence ID" value="CAF0868439.1"/>
    <property type="molecule type" value="Genomic_DNA"/>
</dbReference>
<dbReference type="CDD" id="cd07305">
    <property type="entry name" value="Porin3_Tom40"/>
    <property type="match status" value="1"/>
</dbReference>
<keyword evidence="8" id="KW-0496">Mitochondrion</keyword>
<keyword evidence="5" id="KW-0812">Transmembrane</keyword>
<dbReference type="Proteomes" id="UP000663852">
    <property type="component" value="Unassembled WGS sequence"/>
</dbReference>
<name>A0A813WZZ5_ADIRI</name>
<evidence type="ECO:0000256" key="3">
    <source>
        <dbReference type="ARBA" id="ARBA00022448"/>
    </source>
</evidence>
<keyword evidence="6" id="KW-1000">Mitochondrion outer membrane</keyword>
<evidence type="ECO:0000256" key="2">
    <source>
        <dbReference type="ARBA" id="ARBA00010510"/>
    </source>
</evidence>
<dbReference type="GO" id="GO:0030150">
    <property type="term" value="P:protein import into mitochondrial matrix"/>
    <property type="evidence" value="ECO:0007669"/>
    <property type="project" value="InterPro"/>
</dbReference>
<comment type="similarity">
    <text evidence="2">Belongs to the Tom40 family.</text>
</comment>
<keyword evidence="7" id="KW-0653">Protein transport</keyword>
<comment type="caution">
    <text evidence="10">The sequence shown here is derived from an EMBL/GenBank/DDBJ whole genome shotgun (WGS) entry which is preliminary data.</text>
</comment>
<evidence type="ECO:0000256" key="4">
    <source>
        <dbReference type="ARBA" id="ARBA00022452"/>
    </source>
</evidence>
<evidence type="ECO:0000256" key="6">
    <source>
        <dbReference type="ARBA" id="ARBA00022787"/>
    </source>
</evidence>
<evidence type="ECO:0000313" key="10">
    <source>
        <dbReference type="EMBL" id="CAF0868439.1"/>
    </source>
</evidence>
<dbReference type="PANTHER" id="PTHR10802">
    <property type="entry name" value="MITOCHONDRIAL IMPORT RECEPTOR SUBUNIT TOM40"/>
    <property type="match status" value="1"/>
</dbReference>
<keyword evidence="4" id="KW-1134">Transmembrane beta strand</keyword>
<evidence type="ECO:0000256" key="9">
    <source>
        <dbReference type="ARBA" id="ARBA00023136"/>
    </source>
</evidence>
<dbReference type="GO" id="GO:0005741">
    <property type="term" value="C:mitochondrial outer membrane"/>
    <property type="evidence" value="ECO:0007669"/>
    <property type="project" value="UniProtKB-SubCell"/>
</dbReference>
<gene>
    <name evidence="10" type="ORF">EDS130_LOCUS8164</name>
</gene>
<evidence type="ECO:0000256" key="8">
    <source>
        <dbReference type="ARBA" id="ARBA00023128"/>
    </source>
</evidence>
<accession>A0A813WZZ5</accession>
<evidence type="ECO:0000256" key="7">
    <source>
        <dbReference type="ARBA" id="ARBA00022927"/>
    </source>
</evidence>
<dbReference type="GO" id="GO:0008320">
    <property type="term" value="F:protein transmembrane transporter activity"/>
    <property type="evidence" value="ECO:0007669"/>
    <property type="project" value="InterPro"/>
</dbReference>
<dbReference type="Gene3D" id="2.40.160.10">
    <property type="entry name" value="Porin"/>
    <property type="match status" value="1"/>
</dbReference>
<reference evidence="10" key="1">
    <citation type="submission" date="2021-02" db="EMBL/GenBank/DDBJ databases">
        <authorList>
            <person name="Nowell W R."/>
        </authorList>
    </citation>
    <scope>NUCLEOTIDE SEQUENCE</scope>
</reference>
<keyword evidence="9" id="KW-0472">Membrane</keyword>
<proteinExistence type="inferred from homology"/>
<dbReference type="Pfam" id="PF01459">
    <property type="entry name" value="Porin_3"/>
    <property type="match status" value="1"/>
</dbReference>
<dbReference type="InterPro" id="IPR023614">
    <property type="entry name" value="Porin_dom_sf"/>
</dbReference>
<evidence type="ECO:0000256" key="1">
    <source>
        <dbReference type="ARBA" id="ARBA00004374"/>
    </source>
</evidence>
<comment type="subcellular location">
    <subcellularLocation>
        <location evidence="1">Mitochondrion outer membrane</location>
        <topology evidence="1">Multi-pass membrane protein</topology>
    </subcellularLocation>
</comment>
<keyword evidence="3" id="KW-0813">Transport</keyword>